<organism evidence="2">
    <name type="scientific">Oikopleura dioica</name>
    <name type="common">Tunicate</name>
    <dbReference type="NCBI Taxonomy" id="34765"/>
    <lineage>
        <taxon>Eukaryota</taxon>
        <taxon>Metazoa</taxon>
        <taxon>Chordata</taxon>
        <taxon>Tunicata</taxon>
        <taxon>Appendicularia</taxon>
        <taxon>Copelata</taxon>
        <taxon>Oikopleuridae</taxon>
        <taxon>Oikopleura</taxon>
    </lineage>
</organism>
<proteinExistence type="predicted"/>
<sequence>MKKKHSTKRNIREIRSDDEVSDSDVVNETDKFHEDIDKESEFNETLLPLKKYMSQADGAFSEYVGKGVKLMRCYLLNIS</sequence>
<protein>
    <submittedName>
        <fullName evidence="2">Uncharacterized protein</fullName>
    </submittedName>
</protein>
<reference evidence="2" key="1">
    <citation type="journal article" date="2010" name="Science">
        <title>Plasticity of animal genome architecture unmasked by rapid evolution of a pelagic tunicate.</title>
        <authorList>
            <person name="Denoeud F."/>
            <person name="Henriet S."/>
            <person name="Mungpakdee S."/>
            <person name="Aury J.M."/>
            <person name="Da Silva C."/>
            <person name="Brinkmann H."/>
            <person name="Mikhaleva J."/>
            <person name="Olsen L.C."/>
            <person name="Jubin C."/>
            <person name="Canestro C."/>
            <person name="Bouquet J.M."/>
            <person name="Danks G."/>
            <person name="Poulain J."/>
            <person name="Campsteijn C."/>
            <person name="Adamski M."/>
            <person name="Cross I."/>
            <person name="Yadetie F."/>
            <person name="Muffato M."/>
            <person name="Louis A."/>
            <person name="Butcher S."/>
            <person name="Tsagkogeorga G."/>
            <person name="Konrad A."/>
            <person name="Singh S."/>
            <person name="Jensen M.F."/>
            <person name="Cong E.H."/>
            <person name="Eikeseth-Otteraa H."/>
            <person name="Noel B."/>
            <person name="Anthouard V."/>
            <person name="Porcel B.M."/>
            <person name="Kachouri-Lafond R."/>
            <person name="Nishino A."/>
            <person name="Ugolini M."/>
            <person name="Chourrout P."/>
            <person name="Nishida H."/>
            <person name="Aasland R."/>
            <person name="Huzurbazar S."/>
            <person name="Westhof E."/>
            <person name="Delsuc F."/>
            <person name="Lehrach H."/>
            <person name="Reinhardt R."/>
            <person name="Weissenbach J."/>
            <person name="Roy S.W."/>
            <person name="Artiguenave F."/>
            <person name="Postlethwait J.H."/>
            <person name="Manak J.R."/>
            <person name="Thompson E.M."/>
            <person name="Jaillon O."/>
            <person name="Du Pasquier L."/>
            <person name="Boudinot P."/>
            <person name="Liberles D.A."/>
            <person name="Volff J.N."/>
            <person name="Philippe H."/>
            <person name="Lenhard B."/>
            <person name="Roest Crollius H."/>
            <person name="Wincker P."/>
            <person name="Chourrout D."/>
        </authorList>
    </citation>
    <scope>NUCLEOTIDE SEQUENCE [LARGE SCALE GENOMIC DNA]</scope>
</reference>
<dbReference type="Proteomes" id="UP000001307">
    <property type="component" value="Unassembled WGS sequence"/>
</dbReference>
<accession>E4WTA9</accession>
<name>E4WTA9_OIKDI</name>
<dbReference type="EMBL" id="FN653016">
    <property type="protein sequence ID" value="CBY07147.1"/>
    <property type="molecule type" value="Genomic_DNA"/>
</dbReference>
<evidence type="ECO:0000256" key="1">
    <source>
        <dbReference type="SAM" id="MobiDB-lite"/>
    </source>
</evidence>
<evidence type="ECO:0000313" key="2">
    <source>
        <dbReference type="EMBL" id="CBY07147.1"/>
    </source>
</evidence>
<dbReference type="AlphaFoldDB" id="E4WTA9"/>
<dbReference type="InParanoid" id="E4WTA9"/>
<gene>
    <name evidence="2" type="ORF">GSOID_T00006234001</name>
</gene>
<keyword evidence="3" id="KW-1185">Reference proteome</keyword>
<feature type="region of interest" description="Disordered" evidence="1">
    <location>
        <begin position="1"/>
        <end position="31"/>
    </location>
</feature>
<evidence type="ECO:0000313" key="3">
    <source>
        <dbReference type="Proteomes" id="UP000001307"/>
    </source>
</evidence>